<dbReference type="PROSITE" id="PS50005">
    <property type="entry name" value="TPR"/>
    <property type="match status" value="5"/>
</dbReference>
<dbReference type="PANTHER" id="PTHR44858:SF1">
    <property type="entry name" value="UDP-N-ACETYLGLUCOSAMINE--PEPTIDE N-ACETYLGLUCOSAMINYLTRANSFERASE SPINDLY-RELATED"/>
    <property type="match status" value="1"/>
</dbReference>
<keyword evidence="2 3" id="KW-0802">TPR repeat</keyword>
<dbReference type="GO" id="GO:0046813">
    <property type="term" value="P:receptor-mediated virion attachment to host cell"/>
    <property type="evidence" value="ECO:0007669"/>
    <property type="project" value="TreeGrafter"/>
</dbReference>
<dbReference type="RefSeq" id="WP_150481476.1">
    <property type="nucleotide sequence ID" value="NZ_BMTB01000006.1"/>
</dbReference>
<evidence type="ECO:0000256" key="3">
    <source>
        <dbReference type="PROSITE-ProRule" id="PRU00339"/>
    </source>
</evidence>
<name>A0A5J6I5B4_STRC4</name>
<evidence type="ECO:0000313" key="5">
    <source>
        <dbReference type="Proteomes" id="UP000326598"/>
    </source>
</evidence>
<evidence type="ECO:0000313" key="4">
    <source>
        <dbReference type="EMBL" id="QEV26041.1"/>
    </source>
</evidence>
<dbReference type="EMBL" id="CP023694">
    <property type="protein sequence ID" value="QEV26041.1"/>
    <property type="molecule type" value="Genomic_DNA"/>
</dbReference>
<dbReference type="AlphaFoldDB" id="A0A5J6I5B4"/>
<feature type="repeat" description="TPR" evidence="3">
    <location>
        <begin position="648"/>
        <end position="681"/>
    </location>
</feature>
<sequence>MAQARPSMQDVIRQRTRAGFVGRAAERALFRENFETPPHDERHRFRFHVHGNAGVGKTFLLRELEQIAREQGALTAYVDDSSGSVPEVMAEISRQFAAQGRRLKELDRTLATHAERRHEAELAALAALDEQEEGAGPTVSGRVVARAGTVALGMVPVVGPLAGMIDSEELAGGVDRFRERVLARFRDQEDVRLVLAPEQVLTPVLLRELSEAAASASWIALFLDTYERTGPYLDHWLHETMTTDRHGAMPATAVVVTAGRRPLDTAVWGGLRDFMTDVPLSPFTEAETRGLLAGKGVTSEPVVEEVLRLTGGLPVLVSTLAESRPADPDDVGDPSATAVERFLKWERDPARRAAALSCALPRWLDADVFRAATECPDEQLVPLYAWLRSMPFVGELGGGRLRYHDVVRAPMLRAERNRSPRGWAARQRHLARTFGGWREEARGDGDEPWTDETWRSLRLAEVYHLLCAGERDALPHALRDFVHACDAGEAVAAQWARVLVDAGQDAEAAAVAGWGTELTAALDEEGITSALGLLLRRAVLDVPAQARARVVRGDELRGQAAYAQALAEYDRAVALDPELAVAYRHRAGIRGELGDHDAAIADLDRAVALEPDNSWYIALRGEHHRLARHDTEAVRDLSEGIRLDPAGEFAWASRGATHERRGDLDAALSDLGRALDLKPDYAWALARRARVWRALGDPRRQLADLDHALTLSPDWPWARCERGDALRAAGRDAEAVADFDRALSLDPAYASAYASRGASLTNLGRHTEALADLDRAVELRPGYAWALCRRAVLFAAMERLTEARADVERIRELDSGALERFSATDRAVLGSVLASQD</sequence>
<dbReference type="GeneID" id="91418184"/>
<dbReference type="Pfam" id="PF13414">
    <property type="entry name" value="TPR_11"/>
    <property type="match status" value="1"/>
</dbReference>
<feature type="repeat" description="TPR" evidence="3">
    <location>
        <begin position="546"/>
        <end position="579"/>
    </location>
</feature>
<feature type="repeat" description="TPR" evidence="3">
    <location>
        <begin position="750"/>
        <end position="783"/>
    </location>
</feature>
<protein>
    <submittedName>
        <fullName evidence="4">Tetratricopeptide repeat protein</fullName>
    </submittedName>
</protein>
<dbReference type="InterPro" id="IPR027417">
    <property type="entry name" value="P-loop_NTPase"/>
</dbReference>
<dbReference type="SUPFAM" id="SSF48452">
    <property type="entry name" value="TPR-like"/>
    <property type="match status" value="1"/>
</dbReference>
<dbReference type="InterPro" id="IPR019734">
    <property type="entry name" value="TPR_rpt"/>
</dbReference>
<reference evidence="4 5" key="1">
    <citation type="submission" date="2017-09" db="EMBL/GenBank/DDBJ databases">
        <authorList>
            <person name="Lee N."/>
            <person name="Cho B.-K."/>
        </authorList>
    </citation>
    <scope>NUCLEOTIDE SEQUENCE [LARGE SCALE GENOMIC DNA]</scope>
    <source>
        <strain evidence="4 5">ATCC 13740</strain>
    </source>
</reference>
<dbReference type="PANTHER" id="PTHR44858">
    <property type="entry name" value="TETRATRICOPEPTIDE REPEAT PROTEIN 6"/>
    <property type="match status" value="1"/>
</dbReference>
<dbReference type="SMART" id="SM00028">
    <property type="entry name" value="TPR"/>
    <property type="match status" value="8"/>
</dbReference>
<proteinExistence type="predicted"/>
<dbReference type="InterPro" id="IPR011990">
    <property type="entry name" value="TPR-like_helical_dom_sf"/>
</dbReference>
<keyword evidence="1" id="KW-0677">Repeat</keyword>
<feature type="repeat" description="TPR" evidence="3">
    <location>
        <begin position="580"/>
        <end position="613"/>
    </location>
</feature>
<dbReference type="SUPFAM" id="SSF52540">
    <property type="entry name" value="P-loop containing nucleoside triphosphate hydrolases"/>
    <property type="match status" value="1"/>
</dbReference>
<feature type="repeat" description="TPR" evidence="3">
    <location>
        <begin position="716"/>
        <end position="749"/>
    </location>
</feature>
<dbReference type="Gene3D" id="1.25.40.10">
    <property type="entry name" value="Tetratricopeptide repeat domain"/>
    <property type="match status" value="3"/>
</dbReference>
<organism evidence="4 5">
    <name type="scientific">Streptomyces coeruleorubidus</name>
    <dbReference type="NCBI Taxonomy" id="116188"/>
    <lineage>
        <taxon>Bacteria</taxon>
        <taxon>Bacillati</taxon>
        <taxon>Actinomycetota</taxon>
        <taxon>Actinomycetes</taxon>
        <taxon>Kitasatosporales</taxon>
        <taxon>Streptomycetaceae</taxon>
        <taxon>Streptomyces</taxon>
    </lineage>
</organism>
<evidence type="ECO:0000256" key="2">
    <source>
        <dbReference type="ARBA" id="ARBA00022803"/>
    </source>
</evidence>
<dbReference type="GO" id="GO:0009279">
    <property type="term" value="C:cell outer membrane"/>
    <property type="evidence" value="ECO:0007669"/>
    <property type="project" value="TreeGrafter"/>
</dbReference>
<accession>A0A5J6I5B4</accession>
<gene>
    <name evidence="4" type="ORF">CP976_19150</name>
</gene>
<evidence type="ECO:0000256" key="1">
    <source>
        <dbReference type="ARBA" id="ARBA00022737"/>
    </source>
</evidence>
<dbReference type="Proteomes" id="UP000326598">
    <property type="component" value="Chromosome"/>
</dbReference>
<dbReference type="KEGG" id="scoe:CP976_19150"/>
<dbReference type="InterPro" id="IPR050498">
    <property type="entry name" value="Ycf3"/>
</dbReference>
<dbReference type="Pfam" id="PF13181">
    <property type="entry name" value="TPR_8"/>
    <property type="match status" value="1"/>
</dbReference>